<feature type="region of interest" description="Disordered" evidence="1">
    <location>
        <begin position="110"/>
        <end position="179"/>
    </location>
</feature>
<dbReference type="EMBL" id="NPIC01000002">
    <property type="protein sequence ID" value="RDL39347.1"/>
    <property type="molecule type" value="Genomic_DNA"/>
</dbReference>
<evidence type="ECO:0000313" key="2">
    <source>
        <dbReference type="EMBL" id="RDL39347.1"/>
    </source>
</evidence>
<dbReference type="AlphaFoldDB" id="A0A370TUY4"/>
<dbReference type="RefSeq" id="XP_031872003.1">
    <property type="nucleotide sequence ID" value="XM_032012310.1"/>
</dbReference>
<dbReference type="GeneID" id="43596536"/>
<dbReference type="Proteomes" id="UP000254866">
    <property type="component" value="Unassembled WGS sequence"/>
</dbReference>
<comment type="caution">
    <text evidence="2">The sequence shown here is derived from an EMBL/GenBank/DDBJ whole genome shotgun (WGS) entry which is preliminary data.</text>
</comment>
<feature type="compositionally biased region" description="Polar residues" evidence="1">
    <location>
        <begin position="116"/>
        <end position="127"/>
    </location>
</feature>
<reference evidence="2 3" key="1">
    <citation type="journal article" date="2018" name="IMA Fungus">
        <title>IMA Genome-F 9: Draft genome sequence of Annulohypoxylon stygium, Aspergillus mulundensis, Berkeleyomyces basicola (syn. Thielaviopsis basicola), Ceratocystis smalleyi, two Cercospora beticola strains, Coleophoma cylindrospora, Fusarium fracticaudum, Phialophora cf. hyalina, and Morchella septimelata.</title>
        <authorList>
            <person name="Wingfield B.D."/>
            <person name="Bills G.F."/>
            <person name="Dong Y."/>
            <person name="Huang W."/>
            <person name="Nel W.J."/>
            <person name="Swalarsk-Parry B.S."/>
            <person name="Vaghefi N."/>
            <person name="Wilken P.M."/>
            <person name="An Z."/>
            <person name="de Beer Z.W."/>
            <person name="De Vos L."/>
            <person name="Chen L."/>
            <person name="Duong T.A."/>
            <person name="Gao Y."/>
            <person name="Hammerbacher A."/>
            <person name="Kikkert J.R."/>
            <person name="Li Y."/>
            <person name="Li H."/>
            <person name="Li K."/>
            <person name="Li Q."/>
            <person name="Liu X."/>
            <person name="Ma X."/>
            <person name="Naidoo K."/>
            <person name="Pethybridge S.J."/>
            <person name="Sun J."/>
            <person name="Steenkamp E.T."/>
            <person name="van der Nest M.A."/>
            <person name="van Wyk S."/>
            <person name="Wingfield M.J."/>
            <person name="Xiong C."/>
            <person name="Yue Q."/>
            <person name="Zhang X."/>
        </authorList>
    </citation>
    <scope>NUCLEOTIDE SEQUENCE [LARGE SCALE GENOMIC DNA]</scope>
    <source>
        <strain evidence="2 3">BP 5553</strain>
    </source>
</reference>
<name>A0A370TUY4_9HELO</name>
<protein>
    <submittedName>
        <fullName evidence="2">Uncharacterized protein</fullName>
    </submittedName>
</protein>
<gene>
    <name evidence="2" type="ORF">BP5553_03687</name>
</gene>
<organism evidence="2 3">
    <name type="scientific">Venustampulla echinocandica</name>
    <dbReference type="NCBI Taxonomy" id="2656787"/>
    <lineage>
        <taxon>Eukaryota</taxon>
        <taxon>Fungi</taxon>
        <taxon>Dikarya</taxon>
        <taxon>Ascomycota</taxon>
        <taxon>Pezizomycotina</taxon>
        <taxon>Leotiomycetes</taxon>
        <taxon>Helotiales</taxon>
        <taxon>Pleuroascaceae</taxon>
        <taxon>Venustampulla</taxon>
    </lineage>
</organism>
<keyword evidence="3" id="KW-1185">Reference proteome</keyword>
<feature type="region of interest" description="Disordered" evidence="1">
    <location>
        <begin position="63"/>
        <end position="97"/>
    </location>
</feature>
<accession>A0A370TUY4</accession>
<feature type="region of interest" description="Disordered" evidence="1">
    <location>
        <begin position="1"/>
        <end position="51"/>
    </location>
</feature>
<sequence length="274" mass="29524">METGSTAPNSVADADPQRNGANTSGSIVGEVGGEQEEREPPGAPPGAPRMRFRSLRRRLIYPERATPELSEAAEPGEENPVLVSDLPIFPGAEPISQTDLRVENGSINPLAEANTADDNSGSNTGPEQPQHGFEIQSGTPSAGREAIPSNYLSHGQPPSQPGIAEASTGAPPSRGSNRSARLLYRTGPVYRPGPARRVLIIAIPQSAVPQPMRATFHGGAEPTATEVRNVGQGRRREIYNFSSERRQELMGQMMSDIARYDNARDTAFMREYRQ</sequence>
<proteinExistence type="predicted"/>
<evidence type="ECO:0000313" key="3">
    <source>
        <dbReference type="Proteomes" id="UP000254866"/>
    </source>
</evidence>
<evidence type="ECO:0000256" key="1">
    <source>
        <dbReference type="SAM" id="MobiDB-lite"/>
    </source>
</evidence>